<feature type="domain" description="HTH lysR-type" evidence="5">
    <location>
        <begin position="1"/>
        <end position="58"/>
    </location>
</feature>
<dbReference type="PANTHER" id="PTHR30537:SF5">
    <property type="entry name" value="HTH-TYPE TRANSCRIPTIONAL ACTIVATOR TTDR-RELATED"/>
    <property type="match status" value="1"/>
</dbReference>
<dbReference type="Gene3D" id="1.10.10.10">
    <property type="entry name" value="Winged helix-like DNA-binding domain superfamily/Winged helix DNA-binding domain"/>
    <property type="match status" value="1"/>
</dbReference>
<dbReference type="InterPro" id="IPR058163">
    <property type="entry name" value="LysR-type_TF_proteobact-type"/>
</dbReference>
<dbReference type="RefSeq" id="WP_326505099.1">
    <property type="nucleotide sequence ID" value="NZ_JAWIIV010000002.1"/>
</dbReference>
<dbReference type="Pfam" id="PF00126">
    <property type="entry name" value="HTH_1"/>
    <property type="match status" value="1"/>
</dbReference>
<protein>
    <submittedName>
        <fullName evidence="6">LysR family transcriptional regulator</fullName>
    </submittedName>
</protein>
<dbReference type="InterPro" id="IPR036388">
    <property type="entry name" value="WH-like_DNA-bd_sf"/>
</dbReference>
<sequence>MNLNEAAVFVRVVQAGSFSAAARQLALPVSTVSTQVARLEKRLGTTLLQRTTRRLSLTEVGVIYFREAELGLGHMLEAEAAVTATTSEAKGLLRVTAPADIGDALLASLACQVRRSHPMVDVEMLLTDRYVDLVAEGVDVAIRTGVLQDSSLIAKKVGVAIWALYASPHYIRVASPITKPQDLRKHACVQFTPFGREHWTLSNLNASVTVPFNGRVTVNHVGIIRAMALAGEGIGLLPTYLCWKESQDGNLVRVLPDWYVKADPVNLVYPRQKFVSTKLRSFLDIAAAELHDLLG</sequence>
<dbReference type="CDD" id="cd08422">
    <property type="entry name" value="PBP2_CrgA_like"/>
    <property type="match status" value="1"/>
</dbReference>
<reference evidence="6 7" key="1">
    <citation type="submission" date="2023-10" db="EMBL/GenBank/DDBJ databases">
        <title>Noviherbaspirillum sp. CPCC 100848 genome assembly.</title>
        <authorList>
            <person name="Li X.Y."/>
            <person name="Fang X.M."/>
        </authorList>
    </citation>
    <scope>NUCLEOTIDE SEQUENCE [LARGE SCALE GENOMIC DNA]</scope>
    <source>
        <strain evidence="6 7">CPCC 100848</strain>
    </source>
</reference>
<dbReference type="PROSITE" id="PS50931">
    <property type="entry name" value="HTH_LYSR"/>
    <property type="match status" value="1"/>
</dbReference>
<dbReference type="SUPFAM" id="SSF46785">
    <property type="entry name" value="Winged helix' DNA-binding domain"/>
    <property type="match status" value="1"/>
</dbReference>
<keyword evidence="2" id="KW-0805">Transcription regulation</keyword>
<dbReference type="Gene3D" id="3.40.190.290">
    <property type="match status" value="1"/>
</dbReference>
<evidence type="ECO:0000313" key="7">
    <source>
        <dbReference type="Proteomes" id="UP001352263"/>
    </source>
</evidence>
<dbReference type="EMBL" id="JAWIIV010000002">
    <property type="protein sequence ID" value="MEC4718351.1"/>
    <property type="molecule type" value="Genomic_DNA"/>
</dbReference>
<keyword evidence="4" id="KW-0804">Transcription</keyword>
<keyword evidence="7" id="KW-1185">Reference proteome</keyword>
<dbReference type="InterPro" id="IPR000847">
    <property type="entry name" value="LysR_HTH_N"/>
</dbReference>
<organism evidence="6 7">
    <name type="scientific">Noviherbaspirillum album</name>
    <dbReference type="NCBI Taxonomy" id="3080276"/>
    <lineage>
        <taxon>Bacteria</taxon>
        <taxon>Pseudomonadati</taxon>
        <taxon>Pseudomonadota</taxon>
        <taxon>Betaproteobacteria</taxon>
        <taxon>Burkholderiales</taxon>
        <taxon>Oxalobacteraceae</taxon>
        <taxon>Noviherbaspirillum</taxon>
    </lineage>
</organism>
<gene>
    <name evidence="6" type="ORF">RY831_04290</name>
</gene>
<comment type="caution">
    <text evidence="6">The sequence shown here is derived from an EMBL/GenBank/DDBJ whole genome shotgun (WGS) entry which is preliminary data.</text>
</comment>
<evidence type="ECO:0000256" key="3">
    <source>
        <dbReference type="ARBA" id="ARBA00023125"/>
    </source>
</evidence>
<evidence type="ECO:0000256" key="2">
    <source>
        <dbReference type="ARBA" id="ARBA00023015"/>
    </source>
</evidence>
<dbReference type="Proteomes" id="UP001352263">
    <property type="component" value="Unassembled WGS sequence"/>
</dbReference>
<evidence type="ECO:0000256" key="1">
    <source>
        <dbReference type="ARBA" id="ARBA00009437"/>
    </source>
</evidence>
<keyword evidence="3" id="KW-0238">DNA-binding</keyword>
<evidence type="ECO:0000256" key="4">
    <source>
        <dbReference type="ARBA" id="ARBA00023163"/>
    </source>
</evidence>
<dbReference type="SUPFAM" id="SSF53850">
    <property type="entry name" value="Periplasmic binding protein-like II"/>
    <property type="match status" value="1"/>
</dbReference>
<comment type="similarity">
    <text evidence="1">Belongs to the LysR transcriptional regulatory family.</text>
</comment>
<proteinExistence type="inferred from homology"/>
<dbReference type="Pfam" id="PF03466">
    <property type="entry name" value="LysR_substrate"/>
    <property type="match status" value="1"/>
</dbReference>
<evidence type="ECO:0000313" key="6">
    <source>
        <dbReference type="EMBL" id="MEC4718351.1"/>
    </source>
</evidence>
<dbReference type="InterPro" id="IPR005119">
    <property type="entry name" value="LysR_subst-bd"/>
</dbReference>
<dbReference type="PANTHER" id="PTHR30537">
    <property type="entry name" value="HTH-TYPE TRANSCRIPTIONAL REGULATOR"/>
    <property type="match status" value="1"/>
</dbReference>
<evidence type="ECO:0000259" key="5">
    <source>
        <dbReference type="PROSITE" id="PS50931"/>
    </source>
</evidence>
<name>A0ABU6J3Y5_9BURK</name>
<accession>A0ABU6J3Y5</accession>
<dbReference type="InterPro" id="IPR036390">
    <property type="entry name" value="WH_DNA-bd_sf"/>
</dbReference>